<proteinExistence type="predicted"/>
<organism evidence="1 2">
    <name type="scientific">Lithospermum erythrorhizon</name>
    <name type="common">Purple gromwell</name>
    <name type="synonym">Lithospermum officinale var. erythrorhizon</name>
    <dbReference type="NCBI Taxonomy" id="34254"/>
    <lineage>
        <taxon>Eukaryota</taxon>
        <taxon>Viridiplantae</taxon>
        <taxon>Streptophyta</taxon>
        <taxon>Embryophyta</taxon>
        <taxon>Tracheophyta</taxon>
        <taxon>Spermatophyta</taxon>
        <taxon>Magnoliopsida</taxon>
        <taxon>eudicotyledons</taxon>
        <taxon>Gunneridae</taxon>
        <taxon>Pentapetalae</taxon>
        <taxon>asterids</taxon>
        <taxon>lamiids</taxon>
        <taxon>Boraginales</taxon>
        <taxon>Boraginaceae</taxon>
        <taxon>Boraginoideae</taxon>
        <taxon>Lithospermeae</taxon>
        <taxon>Lithospermum</taxon>
    </lineage>
</organism>
<dbReference type="EMBL" id="BAABME010001963">
    <property type="protein sequence ID" value="GAA0152330.1"/>
    <property type="molecule type" value="Genomic_DNA"/>
</dbReference>
<keyword evidence="2" id="KW-1185">Reference proteome</keyword>
<dbReference type="AlphaFoldDB" id="A0AAV3PPT9"/>
<comment type="caution">
    <text evidence="1">The sequence shown here is derived from an EMBL/GenBank/DDBJ whole genome shotgun (WGS) entry which is preliminary data.</text>
</comment>
<sequence length="255" mass="28693">MTDIKPNLPLFFNMHSTSHSGLLTSFSSLSDYNIFVEDKSDMVLFAPKSLTHQWKVSYSTQEVLTAALSSVEPRKVPFSTMKGKRIPLFKRVDVVTKTTSETPTPASVGASSTLGALRGYSYCDRRLFQGERKRFCPQGYNGYSATYLNLPYTLLEGYEVIEKSKLGMALDAFHATHPLLLEGIGRPYEEYSDPLELQGVIAKNLVRAMNASHVLARTIDRLDVDLGLSREGERAFHFKMQELEKENEALLRNQV</sequence>
<accession>A0AAV3PPT9</accession>
<evidence type="ECO:0000313" key="2">
    <source>
        <dbReference type="Proteomes" id="UP001454036"/>
    </source>
</evidence>
<protein>
    <submittedName>
        <fullName evidence="1">Uncharacterized protein</fullName>
    </submittedName>
</protein>
<evidence type="ECO:0000313" key="1">
    <source>
        <dbReference type="EMBL" id="GAA0152330.1"/>
    </source>
</evidence>
<name>A0AAV3PPT9_LITER</name>
<dbReference type="Proteomes" id="UP001454036">
    <property type="component" value="Unassembled WGS sequence"/>
</dbReference>
<reference evidence="1 2" key="1">
    <citation type="submission" date="2024-01" db="EMBL/GenBank/DDBJ databases">
        <title>The complete chloroplast genome sequence of Lithospermum erythrorhizon: insights into the phylogenetic relationship among Boraginaceae species and the maternal lineages of purple gromwells.</title>
        <authorList>
            <person name="Okada T."/>
            <person name="Watanabe K."/>
        </authorList>
    </citation>
    <scope>NUCLEOTIDE SEQUENCE [LARGE SCALE GENOMIC DNA]</scope>
</reference>
<gene>
    <name evidence="1" type="ORF">LIER_10840</name>
</gene>